<name>A0AAW1MVD6_SAPOF</name>
<dbReference type="GO" id="GO:0005783">
    <property type="term" value="C:endoplasmic reticulum"/>
    <property type="evidence" value="ECO:0007669"/>
    <property type="project" value="TreeGrafter"/>
</dbReference>
<comment type="caution">
    <text evidence="2">The sequence shown here is derived from an EMBL/GenBank/DDBJ whole genome shotgun (WGS) entry which is preliminary data.</text>
</comment>
<evidence type="ECO:0000313" key="2">
    <source>
        <dbReference type="EMBL" id="KAK9748267.1"/>
    </source>
</evidence>
<protein>
    <submittedName>
        <fullName evidence="2">Uncharacterized protein</fullName>
    </submittedName>
</protein>
<feature type="signal peptide" evidence="1">
    <location>
        <begin position="1"/>
        <end position="27"/>
    </location>
</feature>
<dbReference type="PANTHER" id="PTHR12861:SF3">
    <property type="entry name" value="TRANSLOCON-ASSOCIATED PROTEIN SUBUNIT BETA"/>
    <property type="match status" value="1"/>
</dbReference>
<organism evidence="2 3">
    <name type="scientific">Saponaria officinalis</name>
    <name type="common">Common soapwort</name>
    <name type="synonym">Lychnis saponaria</name>
    <dbReference type="NCBI Taxonomy" id="3572"/>
    <lineage>
        <taxon>Eukaryota</taxon>
        <taxon>Viridiplantae</taxon>
        <taxon>Streptophyta</taxon>
        <taxon>Embryophyta</taxon>
        <taxon>Tracheophyta</taxon>
        <taxon>Spermatophyta</taxon>
        <taxon>Magnoliopsida</taxon>
        <taxon>eudicotyledons</taxon>
        <taxon>Gunneridae</taxon>
        <taxon>Pentapetalae</taxon>
        <taxon>Caryophyllales</taxon>
        <taxon>Caryophyllaceae</taxon>
        <taxon>Caryophylleae</taxon>
        <taxon>Saponaria</taxon>
    </lineage>
</organism>
<dbReference type="AlphaFoldDB" id="A0AAW1MVD6"/>
<dbReference type="Pfam" id="PF05753">
    <property type="entry name" value="TRAP_beta"/>
    <property type="match status" value="1"/>
</dbReference>
<feature type="chain" id="PRO_5043788694" evidence="1">
    <location>
        <begin position="28"/>
        <end position="98"/>
    </location>
</feature>
<gene>
    <name evidence="2" type="ORF">RND81_02G046600</name>
</gene>
<keyword evidence="3" id="KW-1185">Reference proteome</keyword>
<keyword evidence="1" id="KW-0732">Signal</keyword>
<sequence>MAFITFKLGFIMIAAMLLAYSTIPAIANNVQSSFIVAHKKASITKLSNGVERVSVSIDIYNHGSTTVYDVSLVDDSWSTDSFDVISGNLSRTWDSLDG</sequence>
<evidence type="ECO:0000313" key="3">
    <source>
        <dbReference type="Proteomes" id="UP001443914"/>
    </source>
</evidence>
<proteinExistence type="predicted"/>
<dbReference type="PANTHER" id="PTHR12861">
    <property type="entry name" value="TRANSLOCON-ASSOCIATED PROTEIN, BETA SUBUNIT PRECURSOR TRAP-BETA SIGNAL SEQUENCE RECEPTOR BETA SUBUNIT"/>
    <property type="match status" value="1"/>
</dbReference>
<dbReference type="Proteomes" id="UP001443914">
    <property type="component" value="Unassembled WGS sequence"/>
</dbReference>
<evidence type="ECO:0000256" key="1">
    <source>
        <dbReference type="SAM" id="SignalP"/>
    </source>
</evidence>
<dbReference type="EMBL" id="JBDFQZ010000002">
    <property type="protein sequence ID" value="KAK9748267.1"/>
    <property type="molecule type" value="Genomic_DNA"/>
</dbReference>
<reference evidence="2" key="1">
    <citation type="submission" date="2024-03" db="EMBL/GenBank/DDBJ databases">
        <title>WGS assembly of Saponaria officinalis var. Norfolk2.</title>
        <authorList>
            <person name="Jenkins J."/>
            <person name="Shu S."/>
            <person name="Grimwood J."/>
            <person name="Barry K."/>
            <person name="Goodstein D."/>
            <person name="Schmutz J."/>
            <person name="Leebens-Mack J."/>
            <person name="Osbourn A."/>
        </authorList>
    </citation>
    <scope>NUCLEOTIDE SEQUENCE [LARGE SCALE GENOMIC DNA]</scope>
    <source>
        <strain evidence="2">JIC</strain>
    </source>
</reference>
<accession>A0AAW1MVD6</accession>